<dbReference type="Proteomes" id="UP000594638">
    <property type="component" value="Unassembled WGS sequence"/>
</dbReference>
<keyword evidence="1" id="KW-0732">Signal</keyword>
<feature type="non-terminal residue" evidence="2">
    <location>
        <position position="1"/>
    </location>
</feature>
<sequence length="75" mass="8637">ILLLSSHLVLSLFFNVVGKDLGMHFPELYKEELDTIPDPACFSKLLHGNVLLGYVRYIDSHCGYFCRIQLLFFLC</sequence>
<evidence type="ECO:0000313" key="2">
    <source>
        <dbReference type="EMBL" id="CAA3017198.1"/>
    </source>
</evidence>
<feature type="signal peptide" evidence="1">
    <location>
        <begin position="1"/>
        <end position="18"/>
    </location>
</feature>
<reference evidence="2 3" key="1">
    <citation type="submission" date="2019-12" db="EMBL/GenBank/DDBJ databases">
        <authorList>
            <person name="Alioto T."/>
            <person name="Alioto T."/>
            <person name="Gomez Garrido J."/>
        </authorList>
    </citation>
    <scope>NUCLEOTIDE SEQUENCE [LARGE SCALE GENOMIC DNA]</scope>
</reference>
<gene>
    <name evidence="2" type="ORF">OLEA9_A004173</name>
</gene>
<feature type="non-terminal residue" evidence="2">
    <location>
        <position position="75"/>
    </location>
</feature>
<proteinExistence type="predicted"/>
<keyword evidence="3" id="KW-1185">Reference proteome</keyword>
<dbReference type="AlphaFoldDB" id="A0A8S0UC45"/>
<protein>
    <submittedName>
        <fullName evidence="2">Uncharacterized protein</fullName>
    </submittedName>
</protein>
<name>A0A8S0UC45_OLEEU</name>
<feature type="chain" id="PRO_5035778439" evidence="1">
    <location>
        <begin position="19"/>
        <end position="75"/>
    </location>
</feature>
<dbReference type="EMBL" id="CACTIH010007684">
    <property type="protein sequence ID" value="CAA3017198.1"/>
    <property type="molecule type" value="Genomic_DNA"/>
</dbReference>
<accession>A0A8S0UC45</accession>
<comment type="caution">
    <text evidence="2">The sequence shown here is derived from an EMBL/GenBank/DDBJ whole genome shotgun (WGS) entry which is preliminary data.</text>
</comment>
<dbReference type="Gramene" id="OE9A004173T1">
    <property type="protein sequence ID" value="OE9A004173C1"/>
    <property type="gene ID" value="OE9A004173"/>
</dbReference>
<organism evidence="2 3">
    <name type="scientific">Olea europaea subsp. europaea</name>
    <dbReference type="NCBI Taxonomy" id="158383"/>
    <lineage>
        <taxon>Eukaryota</taxon>
        <taxon>Viridiplantae</taxon>
        <taxon>Streptophyta</taxon>
        <taxon>Embryophyta</taxon>
        <taxon>Tracheophyta</taxon>
        <taxon>Spermatophyta</taxon>
        <taxon>Magnoliopsida</taxon>
        <taxon>eudicotyledons</taxon>
        <taxon>Gunneridae</taxon>
        <taxon>Pentapetalae</taxon>
        <taxon>asterids</taxon>
        <taxon>lamiids</taxon>
        <taxon>Lamiales</taxon>
        <taxon>Oleaceae</taxon>
        <taxon>Oleeae</taxon>
        <taxon>Olea</taxon>
    </lineage>
</organism>
<evidence type="ECO:0000256" key="1">
    <source>
        <dbReference type="SAM" id="SignalP"/>
    </source>
</evidence>
<evidence type="ECO:0000313" key="3">
    <source>
        <dbReference type="Proteomes" id="UP000594638"/>
    </source>
</evidence>